<name>A0ABW3U0V7_9BACL</name>
<evidence type="ECO:0000313" key="2">
    <source>
        <dbReference type="Proteomes" id="UP001597231"/>
    </source>
</evidence>
<reference evidence="2" key="1">
    <citation type="journal article" date="2019" name="Int. J. Syst. Evol. Microbiol.">
        <title>The Global Catalogue of Microorganisms (GCM) 10K type strain sequencing project: providing services to taxonomists for standard genome sequencing and annotation.</title>
        <authorList>
            <consortium name="The Broad Institute Genomics Platform"/>
            <consortium name="The Broad Institute Genome Sequencing Center for Infectious Disease"/>
            <person name="Wu L."/>
            <person name="Ma J."/>
        </authorList>
    </citation>
    <scope>NUCLEOTIDE SEQUENCE [LARGE SCALE GENOMIC DNA]</scope>
    <source>
        <strain evidence="2">CCUG 53915</strain>
    </source>
</reference>
<dbReference type="RefSeq" id="WP_381482276.1">
    <property type="nucleotide sequence ID" value="NZ_JBHTLT010000127.1"/>
</dbReference>
<keyword evidence="2" id="KW-1185">Reference proteome</keyword>
<organism evidence="1 2">
    <name type="scientific">Sporosarcina contaminans</name>
    <dbReference type="NCBI Taxonomy" id="633403"/>
    <lineage>
        <taxon>Bacteria</taxon>
        <taxon>Bacillati</taxon>
        <taxon>Bacillota</taxon>
        <taxon>Bacilli</taxon>
        <taxon>Bacillales</taxon>
        <taxon>Caryophanaceae</taxon>
        <taxon>Sporosarcina</taxon>
    </lineage>
</organism>
<dbReference type="Proteomes" id="UP001597231">
    <property type="component" value="Unassembled WGS sequence"/>
</dbReference>
<gene>
    <name evidence="1" type="ORF">ACFQ38_16360</name>
</gene>
<dbReference type="EMBL" id="JBHTLT010000127">
    <property type="protein sequence ID" value="MFD1206671.1"/>
    <property type="molecule type" value="Genomic_DNA"/>
</dbReference>
<proteinExistence type="predicted"/>
<comment type="caution">
    <text evidence="1">The sequence shown here is derived from an EMBL/GenBank/DDBJ whole genome shotgun (WGS) entry which is preliminary data.</text>
</comment>
<accession>A0ABW3U0V7</accession>
<evidence type="ECO:0000313" key="1">
    <source>
        <dbReference type="EMBL" id="MFD1206671.1"/>
    </source>
</evidence>
<protein>
    <submittedName>
        <fullName evidence="1">Uncharacterized protein</fullName>
    </submittedName>
</protein>
<sequence>MTKKFLIRRYNCKPEEMEVDMNDLYNEGYYPKEIKLDDYQDMVDATVIYELEGDSNA</sequence>